<name>A0ABT7WXT3_9BACT</name>
<dbReference type="Pfam" id="PF16464">
    <property type="entry name" value="DUF5045"/>
    <property type="match status" value="1"/>
</dbReference>
<reference evidence="3" key="1">
    <citation type="submission" date="2023-06" db="EMBL/GenBank/DDBJ databases">
        <authorList>
            <person name="Zeman M."/>
            <person name="Kubasova T."/>
            <person name="Jahodarova E."/>
            <person name="Nykrynova M."/>
            <person name="Rychlik I."/>
        </authorList>
    </citation>
    <scope>NUCLEOTIDE SEQUENCE</scope>
    <source>
        <strain evidence="3">ET37</strain>
    </source>
</reference>
<dbReference type="Proteomes" id="UP001167831">
    <property type="component" value="Unassembled WGS sequence"/>
</dbReference>
<feature type="region of interest" description="Disordered" evidence="1">
    <location>
        <begin position="235"/>
        <end position="257"/>
    </location>
</feature>
<evidence type="ECO:0000313" key="3">
    <source>
        <dbReference type="EMBL" id="MDN0022766.1"/>
    </source>
</evidence>
<dbReference type="InterPro" id="IPR032492">
    <property type="entry name" value="DUF5045"/>
</dbReference>
<evidence type="ECO:0000259" key="2">
    <source>
        <dbReference type="Pfam" id="PF16464"/>
    </source>
</evidence>
<keyword evidence="4" id="KW-1185">Reference proteome</keyword>
<accession>A0ABT7WXT3</accession>
<organism evidence="3 4">
    <name type="scientific">Leyella lascolaii</name>
    <dbReference type="NCBI Taxonomy" id="1776379"/>
    <lineage>
        <taxon>Bacteria</taxon>
        <taxon>Pseudomonadati</taxon>
        <taxon>Bacteroidota</taxon>
        <taxon>Bacteroidia</taxon>
        <taxon>Bacteroidales</taxon>
        <taxon>Prevotellaceae</taxon>
        <taxon>Leyella</taxon>
    </lineage>
</organism>
<sequence>MRKYIIYLKSMTFLLGLIVTIQVKAQSYVTYNHDEAKMNQITVQEIGAGCLTPDLYYWAFHNSYRNSAASKNKLTYRALAGVSAYPQVEDADSIEAALTKRAEIEALNIADRQIDIAWLAEGSKITDKLNAFQTNINRIVSAGGSIHDKDRWNDYYHIFQCAIKATQDAYMPNAQRKKEYLAIYADITKQNETLIAYLVQLNKKAKTANLLSATYNKPDHRAAIATAAHNRWRDAGWGNNGDNSNSGSNTNGIIIQE</sequence>
<gene>
    <name evidence="3" type="ORF">QVN81_06990</name>
</gene>
<proteinExistence type="predicted"/>
<comment type="caution">
    <text evidence="3">The sequence shown here is derived from an EMBL/GenBank/DDBJ whole genome shotgun (WGS) entry which is preliminary data.</text>
</comment>
<evidence type="ECO:0000256" key="1">
    <source>
        <dbReference type="SAM" id="MobiDB-lite"/>
    </source>
</evidence>
<dbReference type="RefSeq" id="WP_289825278.1">
    <property type="nucleotide sequence ID" value="NZ_JAUEIE010000005.1"/>
</dbReference>
<evidence type="ECO:0000313" key="4">
    <source>
        <dbReference type="Proteomes" id="UP001167831"/>
    </source>
</evidence>
<feature type="domain" description="DUF5045" evidence="2">
    <location>
        <begin position="28"/>
        <end position="109"/>
    </location>
</feature>
<protein>
    <submittedName>
        <fullName evidence="3">DUF5045 domain-containing protein</fullName>
    </submittedName>
</protein>
<dbReference type="EMBL" id="JAUEIE010000005">
    <property type="protein sequence ID" value="MDN0022766.1"/>
    <property type="molecule type" value="Genomic_DNA"/>
</dbReference>
<feature type="compositionally biased region" description="Low complexity" evidence="1">
    <location>
        <begin position="236"/>
        <end position="257"/>
    </location>
</feature>
<reference evidence="3" key="2">
    <citation type="submission" date="2024-05" db="EMBL/GenBank/DDBJ databases">
        <title>Identification and characterization of horizontal gene transfer across gut microbiota members of farm animals based on homology search.</title>
        <authorList>
            <person name="Schwarzerova J."/>
            <person name="Nykrynova M."/>
            <person name="Jureckova K."/>
            <person name="Cejkova D."/>
            <person name="Rychlik I."/>
        </authorList>
    </citation>
    <scope>NUCLEOTIDE SEQUENCE</scope>
    <source>
        <strain evidence="3">ET37</strain>
    </source>
</reference>